<reference evidence="2" key="1">
    <citation type="submission" date="2021-01" db="EMBL/GenBank/DDBJ databases">
        <authorList>
            <person name="Corre E."/>
            <person name="Pelletier E."/>
            <person name="Niang G."/>
            <person name="Scheremetjew M."/>
            <person name="Finn R."/>
            <person name="Kale V."/>
            <person name="Holt S."/>
            <person name="Cochrane G."/>
            <person name="Meng A."/>
            <person name="Brown T."/>
            <person name="Cohen L."/>
        </authorList>
    </citation>
    <scope>NUCLEOTIDE SEQUENCE</scope>
    <source>
        <strain evidence="2">CCMP125</strain>
    </source>
</reference>
<dbReference type="AlphaFoldDB" id="A0A7S2Y1T6"/>
<gene>
    <name evidence="2" type="ORF">APAL1065_LOCUS76</name>
</gene>
<name>A0A7S2Y1T6_9STRA</name>
<evidence type="ECO:0000256" key="1">
    <source>
        <dbReference type="SAM" id="MobiDB-lite"/>
    </source>
</evidence>
<proteinExistence type="predicted"/>
<protein>
    <submittedName>
        <fullName evidence="2">Uncharacterized protein</fullName>
    </submittedName>
</protein>
<feature type="region of interest" description="Disordered" evidence="1">
    <location>
        <begin position="76"/>
        <end position="103"/>
    </location>
</feature>
<organism evidence="2">
    <name type="scientific">Entomoneis paludosa</name>
    <dbReference type="NCBI Taxonomy" id="265537"/>
    <lineage>
        <taxon>Eukaryota</taxon>
        <taxon>Sar</taxon>
        <taxon>Stramenopiles</taxon>
        <taxon>Ochrophyta</taxon>
        <taxon>Bacillariophyta</taxon>
        <taxon>Bacillariophyceae</taxon>
        <taxon>Bacillariophycidae</taxon>
        <taxon>Entomoneidaceae</taxon>
        <taxon>Entomoneis</taxon>
    </lineage>
</organism>
<sequence>MNHSRLLSAPERWALAGWFHEATQSFPEVVRNLENFVEMAIGFFKQMPTFCIVKKQTKKHHPNDTNILLHYEHNPCGRKGPHGSVKPGERGAGGRGARHHHNRMGGYDRYTGEIFADKANAATAPVAFLLPLRGVSILDGDGQPFETARPIEHSSMRLRIIDGLTSRSSTTSTILSFLPRRWR</sequence>
<dbReference type="Gene3D" id="3.40.50.12030">
    <property type="entry name" value="Uncharacterised protein family UPF0261, NC domain"/>
    <property type="match status" value="1"/>
</dbReference>
<accession>A0A7S2Y1T6</accession>
<evidence type="ECO:0000313" key="2">
    <source>
        <dbReference type="EMBL" id="CAD9939261.1"/>
    </source>
</evidence>
<dbReference type="EMBL" id="HBHT01000119">
    <property type="protein sequence ID" value="CAD9939261.1"/>
    <property type="molecule type" value="Transcribed_RNA"/>
</dbReference>